<dbReference type="InterPro" id="IPR019574">
    <property type="entry name" value="NADH_UbQ_OxRdtase_Gsu_4Fe4S-bd"/>
</dbReference>
<dbReference type="PROSITE" id="PS51839">
    <property type="entry name" value="4FE4S_HC3"/>
    <property type="match status" value="1"/>
</dbReference>
<feature type="domain" description="4Fe-4S His(Cys)3-ligated-type" evidence="16">
    <location>
        <begin position="82"/>
        <end position="121"/>
    </location>
</feature>
<dbReference type="Gene3D" id="3.40.50.1780">
    <property type="match status" value="1"/>
</dbReference>
<dbReference type="SUPFAM" id="SSF54292">
    <property type="entry name" value="2Fe-2S ferredoxin-like"/>
    <property type="match status" value="1"/>
</dbReference>
<keyword evidence="10" id="KW-0411">Iron-sulfur</keyword>
<dbReference type="GO" id="GO:0042773">
    <property type="term" value="P:ATP synthesis coupled electron transport"/>
    <property type="evidence" value="ECO:0007669"/>
    <property type="project" value="InterPro"/>
</dbReference>
<dbReference type="PROSITE" id="PS51379">
    <property type="entry name" value="4FE4S_FER_2"/>
    <property type="match status" value="2"/>
</dbReference>
<dbReference type="SUPFAM" id="SSF53920">
    <property type="entry name" value="Fe-only hydrogenase"/>
    <property type="match status" value="1"/>
</dbReference>
<comment type="similarity">
    <text evidence="3">Belongs to the complex I 75 kDa subunit family.</text>
</comment>
<dbReference type="InterPro" id="IPR009016">
    <property type="entry name" value="Fe_hydrogenase"/>
</dbReference>
<evidence type="ECO:0000256" key="2">
    <source>
        <dbReference type="ARBA" id="ARBA00004370"/>
    </source>
</evidence>
<evidence type="ECO:0000259" key="14">
    <source>
        <dbReference type="PROSITE" id="PS51085"/>
    </source>
</evidence>
<dbReference type="FunFam" id="4.10.260.20:FF:000001">
    <property type="entry name" value="NADP-reducing hydrogenase subunit HndD"/>
    <property type="match status" value="1"/>
</dbReference>
<keyword evidence="4" id="KW-0004">4Fe-4S</keyword>
<evidence type="ECO:0000256" key="3">
    <source>
        <dbReference type="ARBA" id="ARBA00005404"/>
    </source>
</evidence>
<feature type="domain" description="2Fe-2S ferredoxin-type" evidence="14">
    <location>
        <begin position="4"/>
        <end position="82"/>
    </location>
</feature>
<dbReference type="SUPFAM" id="SSF54862">
    <property type="entry name" value="4Fe-4S ferredoxins"/>
    <property type="match status" value="1"/>
</dbReference>
<comment type="cofactor">
    <cofactor evidence="13">
        <name>[2Fe-2S] cluster</name>
        <dbReference type="ChEBI" id="CHEBI:190135"/>
    </cofactor>
</comment>
<evidence type="ECO:0000313" key="17">
    <source>
        <dbReference type="EMBL" id="MCC3145576.1"/>
    </source>
</evidence>
<dbReference type="AlphaFoldDB" id="A0AAW4X184"/>
<dbReference type="Gene3D" id="4.10.260.20">
    <property type="entry name" value="Iron hydrogenase, small subunit"/>
    <property type="match status" value="1"/>
</dbReference>
<comment type="caution">
    <text evidence="17">The sequence shown here is derived from an EMBL/GenBank/DDBJ whole genome shotgun (WGS) entry which is preliminary data.</text>
</comment>
<dbReference type="NCBIfam" id="TIGR02512">
    <property type="entry name" value="FeFe_hydrog_A"/>
    <property type="match status" value="1"/>
</dbReference>
<dbReference type="Proteomes" id="UP001199296">
    <property type="component" value="Unassembled WGS sequence"/>
</dbReference>
<dbReference type="FunFam" id="3.30.70.20:FF:000035">
    <property type="entry name" value="Iron hydrogenase 1"/>
    <property type="match status" value="1"/>
</dbReference>
<dbReference type="SMART" id="SM00902">
    <property type="entry name" value="Fe_hyd_SSU"/>
    <property type="match status" value="1"/>
</dbReference>
<dbReference type="Pfam" id="PF02906">
    <property type="entry name" value="Fe_hyd_lg_C"/>
    <property type="match status" value="1"/>
</dbReference>
<dbReference type="InterPro" id="IPR001041">
    <property type="entry name" value="2Fe-2S_ferredoxin-type"/>
</dbReference>
<evidence type="ECO:0000256" key="6">
    <source>
        <dbReference type="ARBA" id="ARBA00022723"/>
    </source>
</evidence>
<dbReference type="PROSITE" id="PS51085">
    <property type="entry name" value="2FE2S_FER_2"/>
    <property type="match status" value="1"/>
</dbReference>
<dbReference type="Gene3D" id="3.10.20.740">
    <property type="match status" value="1"/>
</dbReference>
<dbReference type="Pfam" id="PF12838">
    <property type="entry name" value="Fer4_7"/>
    <property type="match status" value="1"/>
</dbReference>
<keyword evidence="7" id="KW-0677">Repeat</keyword>
<keyword evidence="18" id="KW-1185">Reference proteome</keyword>
<evidence type="ECO:0000256" key="13">
    <source>
        <dbReference type="ARBA" id="ARBA00034078"/>
    </source>
</evidence>
<dbReference type="PROSITE" id="PS00641">
    <property type="entry name" value="COMPLEX1_75K_1"/>
    <property type="match status" value="1"/>
</dbReference>
<dbReference type="SMART" id="SM00929">
    <property type="entry name" value="NADH-G_4Fe-4S_3"/>
    <property type="match status" value="1"/>
</dbReference>
<evidence type="ECO:0000313" key="18">
    <source>
        <dbReference type="Proteomes" id="UP001199296"/>
    </source>
</evidence>
<protein>
    <submittedName>
        <fullName evidence="17">[FeFe] hydrogenase, group A</fullName>
    </submittedName>
</protein>
<dbReference type="GO" id="GO:0008137">
    <property type="term" value="F:NADH dehydrogenase (ubiquinone) activity"/>
    <property type="evidence" value="ECO:0007669"/>
    <property type="project" value="InterPro"/>
</dbReference>
<dbReference type="Pfam" id="PF13510">
    <property type="entry name" value="Fer2_4"/>
    <property type="match status" value="1"/>
</dbReference>
<dbReference type="NCBIfam" id="NF040763">
    <property type="entry name" value="FeFe_hydrog_A6"/>
    <property type="match status" value="1"/>
</dbReference>
<dbReference type="GO" id="GO:0051539">
    <property type="term" value="F:4 iron, 4 sulfur cluster binding"/>
    <property type="evidence" value="ECO:0007669"/>
    <property type="project" value="UniProtKB-KW"/>
</dbReference>
<organism evidence="17 18">
    <name type="scientific">Halanaerobium polyolivorans</name>
    <dbReference type="NCBI Taxonomy" id="2886943"/>
    <lineage>
        <taxon>Bacteria</taxon>
        <taxon>Bacillati</taxon>
        <taxon>Bacillota</taxon>
        <taxon>Clostridia</taxon>
        <taxon>Halanaerobiales</taxon>
        <taxon>Halanaerobiaceae</taxon>
        <taxon>Halanaerobium</taxon>
    </lineage>
</organism>
<dbReference type="PANTHER" id="PTHR11615">
    <property type="entry name" value="NITRATE, FORMATE, IRON DEHYDROGENASE"/>
    <property type="match status" value="1"/>
</dbReference>
<dbReference type="GO" id="GO:0051537">
    <property type="term" value="F:2 iron, 2 sulfur cluster binding"/>
    <property type="evidence" value="ECO:0007669"/>
    <property type="project" value="UniProtKB-KW"/>
</dbReference>
<dbReference type="InterPro" id="IPR036991">
    <property type="entry name" value="Fe_hydrogenase_ssu_sf"/>
</dbReference>
<dbReference type="Gene3D" id="3.40.950.10">
    <property type="entry name" value="Fe-only Hydrogenase (Larger Subunit), Chain L, domain 3"/>
    <property type="match status" value="1"/>
</dbReference>
<keyword evidence="8" id="KW-1278">Translocase</keyword>
<dbReference type="InterPro" id="IPR049830">
    <property type="entry name" value="HndD"/>
</dbReference>
<comment type="subcellular location">
    <subcellularLocation>
        <location evidence="2">Membrane</location>
    </subcellularLocation>
</comment>
<evidence type="ECO:0000256" key="8">
    <source>
        <dbReference type="ARBA" id="ARBA00022967"/>
    </source>
</evidence>
<dbReference type="InterPro" id="IPR017896">
    <property type="entry name" value="4Fe4S_Fe-S-bd"/>
</dbReference>
<feature type="domain" description="4Fe-4S ferredoxin-type" evidence="15">
    <location>
        <begin position="184"/>
        <end position="213"/>
    </location>
</feature>
<dbReference type="InterPro" id="IPR000283">
    <property type="entry name" value="NADH_UbQ_OxRdtase_75kDa_su_CS"/>
</dbReference>
<evidence type="ECO:0000256" key="1">
    <source>
        <dbReference type="ARBA" id="ARBA00001966"/>
    </source>
</evidence>
<dbReference type="CDD" id="cd00207">
    <property type="entry name" value="fer2"/>
    <property type="match status" value="1"/>
</dbReference>
<dbReference type="PROSITE" id="PS00198">
    <property type="entry name" value="4FE4S_FER_1"/>
    <property type="match status" value="1"/>
</dbReference>
<dbReference type="RefSeq" id="WP_229346277.1">
    <property type="nucleotide sequence ID" value="NZ_JAJFAT010000013.1"/>
</dbReference>
<evidence type="ECO:0000256" key="7">
    <source>
        <dbReference type="ARBA" id="ARBA00022737"/>
    </source>
</evidence>
<dbReference type="InterPro" id="IPR017900">
    <property type="entry name" value="4Fe4S_Fe_S_CS"/>
</dbReference>
<evidence type="ECO:0000256" key="5">
    <source>
        <dbReference type="ARBA" id="ARBA00022714"/>
    </source>
</evidence>
<dbReference type="InterPro" id="IPR003149">
    <property type="entry name" value="Fe_hydrogenase_ssu"/>
</dbReference>
<keyword evidence="12" id="KW-0472">Membrane</keyword>
<evidence type="ECO:0000256" key="10">
    <source>
        <dbReference type="ARBA" id="ARBA00023014"/>
    </source>
</evidence>
<sequence length="570" mass="63397">MAKDKVNIYIDDQELEVDADSTVLEAAQAIGKNIPNLCYLKEKNVIGACRVCLVEIENTGKLAAACITPVSEGLKIQTNNKRVRDTRKMNLEFLLSNHDVECPSCLSNDDCDLRKIAEDLGIREIRFEGKKSSFKKDYSTPSIIRDPEKCILCRRCENICKEVQSVEAISTDGRGFDTVVNTTFFANLMESTCVMCGQCTLVCPTGALTEREYIDDVWDLLSDPDKHVVVQTAPAVRVALSEAFGKQAGAICTGEMVAALRKLGFDKVYDTNFTADLTILEEGTELINRINNNEKLPLFTSCSPGWIKFIEQYYPDYLEHVSSCKSPQQMFGALANSYYIEKEGIEKEDLAVVSIMPCTAKKYEAQREEMKGDVDYVLTTRELARMIKQAGLDLNDLGSEDFDLLMGSSTGAGAIFGSTGGVMEAALRTAYDLITGEELKEIDFESIRGFEGIKKAAVNIDGLEVKVAVAHGLANARKIFELIKNGEQFHFVEFMTCPGGCLGGGGQPLAASEEVLQKRMDAIYEIDKKKEYRKSHENPYIQKLYEEYLDEPGSEKAHQLLHTKYIKRGI</sequence>
<dbReference type="InterPro" id="IPR050340">
    <property type="entry name" value="Cytosolic_Fe-S_CAF"/>
</dbReference>
<evidence type="ECO:0000256" key="4">
    <source>
        <dbReference type="ARBA" id="ARBA00022485"/>
    </source>
</evidence>
<evidence type="ECO:0000256" key="12">
    <source>
        <dbReference type="ARBA" id="ARBA00023136"/>
    </source>
</evidence>
<dbReference type="InterPro" id="IPR013352">
    <property type="entry name" value="Fe_hydrogenase_subset"/>
</dbReference>
<dbReference type="Gene3D" id="3.30.70.20">
    <property type="match status" value="1"/>
</dbReference>
<dbReference type="InterPro" id="IPR004108">
    <property type="entry name" value="Fe_hydrogenase_lsu_C"/>
</dbReference>
<accession>A0AAW4X184</accession>
<evidence type="ECO:0000256" key="11">
    <source>
        <dbReference type="ARBA" id="ARBA00023027"/>
    </source>
</evidence>
<evidence type="ECO:0000259" key="16">
    <source>
        <dbReference type="PROSITE" id="PS51839"/>
    </source>
</evidence>
<keyword evidence="6" id="KW-0479">Metal-binding</keyword>
<feature type="domain" description="4Fe-4S ferredoxin-type" evidence="15">
    <location>
        <begin position="141"/>
        <end position="171"/>
    </location>
</feature>
<proteinExistence type="inferred from homology"/>
<keyword evidence="11" id="KW-0520">NAD</keyword>
<dbReference type="GO" id="GO:0005506">
    <property type="term" value="F:iron ion binding"/>
    <property type="evidence" value="ECO:0007669"/>
    <property type="project" value="InterPro"/>
</dbReference>
<gene>
    <name evidence="17" type="ORF">LJ207_09595</name>
</gene>
<comment type="cofactor">
    <cofactor evidence="1">
        <name>[4Fe-4S] cluster</name>
        <dbReference type="ChEBI" id="CHEBI:49883"/>
    </cofactor>
</comment>
<evidence type="ECO:0000256" key="9">
    <source>
        <dbReference type="ARBA" id="ARBA00023004"/>
    </source>
</evidence>
<keyword evidence="9" id="KW-0408">Iron</keyword>
<reference evidence="17 18" key="1">
    <citation type="submission" date="2021-10" db="EMBL/GenBank/DDBJ databases">
        <authorList>
            <person name="Grouzdev D.S."/>
            <person name="Pantiukh K.S."/>
            <person name="Krutkina M.S."/>
        </authorList>
    </citation>
    <scope>NUCLEOTIDE SEQUENCE [LARGE SCALE GENOMIC DNA]</scope>
    <source>
        <strain evidence="17 18">Z-7514</strain>
    </source>
</reference>
<dbReference type="Pfam" id="PF10588">
    <property type="entry name" value="NADH-G_4Fe-4S_3"/>
    <property type="match status" value="1"/>
</dbReference>
<dbReference type="GO" id="GO:0016020">
    <property type="term" value="C:membrane"/>
    <property type="evidence" value="ECO:0007669"/>
    <property type="project" value="UniProtKB-SubCell"/>
</dbReference>
<dbReference type="FunFam" id="3.10.20.740:FF:000004">
    <property type="entry name" value="NADH-quinone oxidoreductase"/>
    <property type="match status" value="1"/>
</dbReference>
<dbReference type="GO" id="GO:0008901">
    <property type="term" value="F:ferredoxin hydrogenase activity"/>
    <property type="evidence" value="ECO:0007669"/>
    <property type="project" value="InterPro"/>
</dbReference>
<dbReference type="EMBL" id="JAJFAT010000013">
    <property type="protein sequence ID" value="MCC3145576.1"/>
    <property type="molecule type" value="Genomic_DNA"/>
</dbReference>
<evidence type="ECO:0000259" key="15">
    <source>
        <dbReference type="PROSITE" id="PS51379"/>
    </source>
</evidence>
<dbReference type="InterPro" id="IPR036010">
    <property type="entry name" value="2Fe-2S_ferredoxin-like_sf"/>
</dbReference>
<name>A0AAW4X184_9FIRM</name>
<dbReference type="Pfam" id="PF02256">
    <property type="entry name" value="Fe_hyd_SSU"/>
    <property type="match status" value="1"/>
</dbReference>
<keyword evidence="5" id="KW-0001">2Fe-2S</keyword>